<comment type="caution">
    <text evidence="2">The sequence shown here is derived from an EMBL/GenBank/DDBJ whole genome shotgun (WGS) entry which is preliminary data.</text>
</comment>
<dbReference type="InterPro" id="IPR000477">
    <property type="entry name" value="RT_dom"/>
</dbReference>
<accession>A0ABQ5FL80</accession>
<evidence type="ECO:0000313" key="2">
    <source>
        <dbReference type="EMBL" id="GJT63633.1"/>
    </source>
</evidence>
<dbReference type="SUPFAM" id="SSF56672">
    <property type="entry name" value="DNA/RNA polymerases"/>
    <property type="match status" value="1"/>
</dbReference>
<dbReference type="PANTHER" id="PTHR24559:SF444">
    <property type="entry name" value="REVERSE TRANSCRIPTASE DOMAIN-CONTAINING PROTEIN"/>
    <property type="match status" value="1"/>
</dbReference>
<reference evidence="2" key="1">
    <citation type="journal article" date="2022" name="Int. J. Mol. Sci.">
        <title>Draft Genome of Tanacetum Coccineum: Genomic Comparison of Closely Related Tanacetum-Family Plants.</title>
        <authorList>
            <person name="Yamashiro T."/>
            <person name="Shiraishi A."/>
            <person name="Nakayama K."/>
            <person name="Satake H."/>
        </authorList>
    </citation>
    <scope>NUCLEOTIDE SEQUENCE</scope>
</reference>
<dbReference type="PANTHER" id="PTHR24559">
    <property type="entry name" value="TRANSPOSON TY3-I GAG-POL POLYPROTEIN"/>
    <property type="match status" value="1"/>
</dbReference>
<dbReference type="EMBL" id="BQNB010017476">
    <property type="protein sequence ID" value="GJT63633.1"/>
    <property type="molecule type" value="Genomic_DNA"/>
</dbReference>
<dbReference type="InterPro" id="IPR053134">
    <property type="entry name" value="RNA-dir_DNA_polymerase"/>
</dbReference>
<keyword evidence="3" id="KW-1185">Reference proteome</keyword>
<dbReference type="InterPro" id="IPR043128">
    <property type="entry name" value="Rev_trsase/Diguanyl_cyclase"/>
</dbReference>
<proteinExistence type="predicted"/>
<dbReference type="CDD" id="cd01647">
    <property type="entry name" value="RT_LTR"/>
    <property type="match status" value="1"/>
</dbReference>
<name>A0ABQ5FL80_9ASTR</name>
<sequence length="289" mass="33223">MGIAKDSLRKVGVFHFPATLLDRRGSEAHPFNFGSGLRDYTAAITTHIDGQSSLTSFDMVVRNTPQEVLGFTDIIASGIFHSPILPLMNLLEVELKERLPPSRGINPEFCTHKGLSYGEDYAPKRSNIQRMSKSNIHDPDYIVYQRREEWRLSVVIRGNELIHKSFGTGWRVCIDYRKLNEATRKDHFPLPFMDQMLERLAGNEYYCFLDGFSGYFQIPMTRDQEKTTFTCPYGTFAYRRMPFGLCNVQKQFQRMYVCIFHDMVEKIDGSLYGRLLVSLGILSKTASQV</sequence>
<dbReference type="InterPro" id="IPR043502">
    <property type="entry name" value="DNA/RNA_pol_sf"/>
</dbReference>
<reference evidence="2" key="2">
    <citation type="submission" date="2022-01" db="EMBL/GenBank/DDBJ databases">
        <authorList>
            <person name="Yamashiro T."/>
            <person name="Shiraishi A."/>
            <person name="Satake H."/>
            <person name="Nakayama K."/>
        </authorList>
    </citation>
    <scope>NUCLEOTIDE SEQUENCE</scope>
</reference>
<dbReference type="Gene3D" id="3.30.70.270">
    <property type="match status" value="1"/>
</dbReference>
<dbReference type="Pfam" id="PF00078">
    <property type="entry name" value="RVT_1"/>
    <property type="match status" value="1"/>
</dbReference>
<evidence type="ECO:0000313" key="3">
    <source>
        <dbReference type="Proteomes" id="UP001151760"/>
    </source>
</evidence>
<feature type="domain" description="Reverse transcriptase" evidence="1">
    <location>
        <begin position="168"/>
        <end position="263"/>
    </location>
</feature>
<dbReference type="Proteomes" id="UP001151760">
    <property type="component" value="Unassembled WGS sequence"/>
</dbReference>
<protein>
    <recommendedName>
        <fullName evidence="1">Reverse transcriptase domain-containing protein</fullName>
    </recommendedName>
</protein>
<dbReference type="Gene3D" id="3.10.10.10">
    <property type="entry name" value="HIV Type 1 Reverse Transcriptase, subunit A, domain 1"/>
    <property type="match status" value="1"/>
</dbReference>
<evidence type="ECO:0000259" key="1">
    <source>
        <dbReference type="Pfam" id="PF00078"/>
    </source>
</evidence>
<organism evidence="2 3">
    <name type="scientific">Tanacetum coccineum</name>
    <dbReference type="NCBI Taxonomy" id="301880"/>
    <lineage>
        <taxon>Eukaryota</taxon>
        <taxon>Viridiplantae</taxon>
        <taxon>Streptophyta</taxon>
        <taxon>Embryophyta</taxon>
        <taxon>Tracheophyta</taxon>
        <taxon>Spermatophyta</taxon>
        <taxon>Magnoliopsida</taxon>
        <taxon>eudicotyledons</taxon>
        <taxon>Gunneridae</taxon>
        <taxon>Pentapetalae</taxon>
        <taxon>asterids</taxon>
        <taxon>campanulids</taxon>
        <taxon>Asterales</taxon>
        <taxon>Asteraceae</taxon>
        <taxon>Asteroideae</taxon>
        <taxon>Anthemideae</taxon>
        <taxon>Anthemidinae</taxon>
        <taxon>Tanacetum</taxon>
    </lineage>
</organism>
<gene>
    <name evidence="2" type="ORF">Tco_1015113</name>
</gene>